<reference evidence="1 2" key="1">
    <citation type="journal article" date="2002" name="Proc. Natl. Acad. Sci. U.S.A.">
        <title>Genome sequence of a serotype M3 strain of group A Streptococcus: phage-encoded toxins, the high-virulence phenotype, and clone emergence.</title>
        <authorList>
            <person name="Beres S.B."/>
            <person name="Sylva G.L."/>
            <person name="Barbian K.D."/>
            <person name="Lei B."/>
            <person name="Hoff J.S."/>
            <person name="Mammarella N.D."/>
            <person name="Liu M.Y."/>
            <person name="Smoot J.C."/>
            <person name="Porcella S.F."/>
            <person name="Parkins L.D."/>
            <person name="Campbell D.S."/>
            <person name="Smith T.M."/>
            <person name="McCormick J.K."/>
            <person name="Leung D.Y."/>
            <person name="Schlievert P.M."/>
            <person name="Musser J.M."/>
        </authorList>
    </citation>
    <scope>NUCLEOTIDE SEQUENCE [LARGE SCALE GENOMIC DNA]</scope>
    <source>
        <strain evidence="2">ATCC BAA-595 / MGAS315</strain>
    </source>
</reference>
<evidence type="ECO:0008006" key="3">
    <source>
        <dbReference type="Google" id="ProtNLM"/>
    </source>
</evidence>
<evidence type="ECO:0000313" key="1">
    <source>
        <dbReference type="EMBL" id="AAM80345.1"/>
    </source>
</evidence>
<accession>A0A0H2UXS3</accession>
<proteinExistence type="predicted"/>
<dbReference type="InterPro" id="IPR025384">
    <property type="entry name" value="DUF4298"/>
</dbReference>
<evidence type="ECO:0000313" key="2">
    <source>
        <dbReference type="Proteomes" id="UP000000564"/>
    </source>
</evidence>
<protein>
    <recommendedName>
        <fullName evidence="3">DUF4298 domain-containing protein</fullName>
    </recommendedName>
</protein>
<dbReference type="RefSeq" id="WP_002982439.1">
    <property type="nucleotide sequence ID" value="NC_004070.1"/>
</dbReference>
<gene>
    <name evidence="1" type="ordered locus">SpyM3_1738</name>
</gene>
<dbReference type="KEGG" id="spg:SpyM3_1738"/>
<sequence length="98" mass="11547">MTKQDQLIVEKMEQTYEAFSPKLANLIEALDAFKEHYEEYATLRNFYSSDEWFRLANQPWDDIPCGVLSEDLLFDMIGDHNQLLADILDLAPIMYKHM</sequence>
<dbReference type="HOGENOM" id="CLU_153044_2_0_9"/>
<dbReference type="EMBL" id="AE014074">
    <property type="protein sequence ID" value="AAM80345.1"/>
    <property type="molecule type" value="Genomic_DNA"/>
</dbReference>
<dbReference type="SMR" id="A0A0H2UXS3"/>
<dbReference type="Proteomes" id="UP000000564">
    <property type="component" value="Chromosome"/>
</dbReference>
<dbReference type="GeneID" id="69901508"/>
<dbReference type="Pfam" id="PF14131">
    <property type="entry name" value="DUF4298"/>
    <property type="match status" value="1"/>
</dbReference>
<name>A0A0H2UXS3_STRP3</name>
<organism evidence="1 2">
    <name type="scientific">Streptococcus pyogenes serotype M3 (strain ATCC BAA-595 / MGAS315)</name>
    <dbReference type="NCBI Taxonomy" id="198466"/>
    <lineage>
        <taxon>Bacteria</taxon>
        <taxon>Bacillati</taxon>
        <taxon>Bacillota</taxon>
        <taxon>Bacilli</taxon>
        <taxon>Lactobacillales</taxon>
        <taxon>Streptococcaceae</taxon>
        <taxon>Streptococcus</taxon>
    </lineage>
</organism>
<dbReference type="AlphaFoldDB" id="A0A0H2UXS3"/>